<reference evidence="1 2" key="1">
    <citation type="journal article" date="2023" name="Sci. Data">
        <title>Genome assembly of the Korean intertidal mud-creeper Batillaria attramentaria.</title>
        <authorList>
            <person name="Patra A.K."/>
            <person name="Ho P.T."/>
            <person name="Jun S."/>
            <person name="Lee S.J."/>
            <person name="Kim Y."/>
            <person name="Won Y.J."/>
        </authorList>
    </citation>
    <scope>NUCLEOTIDE SEQUENCE [LARGE SCALE GENOMIC DNA]</scope>
    <source>
        <strain evidence="1">Wonlab-2016</strain>
    </source>
</reference>
<organism evidence="1 2">
    <name type="scientific">Batillaria attramentaria</name>
    <dbReference type="NCBI Taxonomy" id="370345"/>
    <lineage>
        <taxon>Eukaryota</taxon>
        <taxon>Metazoa</taxon>
        <taxon>Spiralia</taxon>
        <taxon>Lophotrochozoa</taxon>
        <taxon>Mollusca</taxon>
        <taxon>Gastropoda</taxon>
        <taxon>Caenogastropoda</taxon>
        <taxon>Sorbeoconcha</taxon>
        <taxon>Cerithioidea</taxon>
        <taxon>Batillariidae</taxon>
        <taxon>Batillaria</taxon>
    </lineage>
</organism>
<comment type="caution">
    <text evidence="1">The sequence shown here is derived from an EMBL/GenBank/DDBJ whole genome shotgun (WGS) entry which is preliminary data.</text>
</comment>
<sequence>MHPVYYQVRRKQLVSTDTGNPRKLSGPAKCTHPKHTAVEQYSSFVQCSMNQIHLSLKNCTCVLQGEMKPTGIEICAGKSASRAHNNKPDKGHAVFWFRQWLLLRQDHLCS</sequence>
<gene>
    <name evidence="1" type="ORF">BaRGS_00009391</name>
</gene>
<dbReference type="Proteomes" id="UP001519460">
    <property type="component" value="Unassembled WGS sequence"/>
</dbReference>
<dbReference type="AlphaFoldDB" id="A0ABD0LJE9"/>
<dbReference type="EMBL" id="JACVVK020000044">
    <property type="protein sequence ID" value="KAK7499416.1"/>
    <property type="molecule type" value="Genomic_DNA"/>
</dbReference>
<name>A0ABD0LJE9_9CAEN</name>
<keyword evidence="2" id="KW-1185">Reference proteome</keyword>
<proteinExistence type="predicted"/>
<evidence type="ECO:0000313" key="2">
    <source>
        <dbReference type="Proteomes" id="UP001519460"/>
    </source>
</evidence>
<protein>
    <submittedName>
        <fullName evidence="1">Uncharacterized protein</fullName>
    </submittedName>
</protein>
<accession>A0ABD0LJE9</accession>
<evidence type="ECO:0000313" key="1">
    <source>
        <dbReference type="EMBL" id="KAK7499416.1"/>
    </source>
</evidence>